<evidence type="ECO:0000313" key="4">
    <source>
        <dbReference type="EMBL" id="SDS17088.1"/>
    </source>
</evidence>
<dbReference type="Pfam" id="PF00795">
    <property type="entry name" value="CN_hydrolase"/>
    <property type="match status" value="1"/>
</dbReference>
<dbReference type="InterPro" id="IPR036526">
    <property type="entry name" value="C-N_Hydrolase_sf"/>
</dbReference>
<organism evidence="4 5">
    <name type="scientific">Microlunatus soli</name>
    <dbReference type="NCBI Taxonomy" id="630515"/>
    <lineage>
        <taxon>Bacteria</taxon>
        <taxon>Bacillati</taxon>
        <taxon>Actinomycetota</taxon>
        <taxon>Actinomycetes</taxon>
        <taxon>Propionibacteriales</taxon>
        <taxon>Propionibacteriaceae</taxon>
        <taxon>Microlunatus</taxon>
    </lineage>
</organism>
<dbReference type="Proteomes" id="UP000199103">
    <property type="component" value="Chromosome I"/>
</dbReference>
<dbReference type="GO" id="GO:0016811">
    <property type="term" value="F:hydrolase activity, acting on carbon-nitrogen (but not peptide) bonds, in linear amides"/>
    <property type="evidence" value="ECO:0007669"/>
    <property type="project" value="TreeGrafter"/>
</dbReference>
<reference evidence="4 5" key="1">
    <citation type="submission" date="2016-10" db="EMBL/GenBank/DDBJ databases">
        <authorList>
            <person name="de Groot N.N."/>
        </authorList>
    </citation>
    <scope>NUCLEOTIDE SEQUENCE [LARGE SCALE GENOMIC DNA]</scope>
    <source>
        <strain evidence="4 5">DSM 21800</strain>
    </source>
</reference>
<dbReference type="InterPro" id="IPR003010">
    <property type="entry name" value="C-N_Hydrolase"/>
</dbReference>
<dbReference type="PANTHER" id="PTHR43674">
    <property type="entry name" value="NITRILASE C965.09-RELATED"/>
    <property type="match status" value="1"/>
</dbReference>
<dbReference type="STRING" id="630515.SAMN04489812_1098"/>
<keyword evidence="1 4" id="KW-0378">Hydrolase</keyword>
<dbReference type="InterPro" id="IPR050345">
    <property type="entry name" value="Aliph_Amidase/BUP"/>
</dbReference>
<evidence type="ECO:0000256" key="2">
    <source>
        <dbReference type="SAM" id="MobiDB-lite"/>
    </source>
</evidence>
<dbReference type="PROSITE" id="PS50263">
    <property type="entry name" value="CN_HYDROLASE"/>
    <property type="match status" value="1"/>
</dbReference>
<dbReference type="PANTHER" id="PTHR43674:SF16">
    <property type="entry name" value="CARBON-NITROGEN FAMILY, PUTATIVE (AFU_ORTHOLOGUE AFUA_5G02350)-RELATED"/>
    <property type="match status" value="1"/>
</dbReference>
<evidence type="ECO:0000256" key="1">
    <source>
        <dbReference type="ARBA" id="ARBA00022801"/>
    </source>
</evidence>
<keyword evidence="5" id="KW-1185">Reference proteome</keyword>
<evidence type="ECO:0000259" key="3">
    <source>
        <dbReference type="PROSITE" id="PS50263"/>
    </source>
</evidence>
<protein>
    <submittedName>
        <fullName evidence="4">Predicted amidohydrolase</fullName>
    </submittedName>
</protein>
<dbReference type="Gene3D" id="3.60.110.10">
    <property type="entry name" value="Carbon-nitrogen hydrolase"/>
    <property type="match status" value="1"/>
</dbReference>
<evidence type="ECO:0000313" key="5">
    <source>
        <dbReference type="Proteomes" id="UP000199103"/>
    </source>
</evidence>
<sequence>MVDPFVVVALSPRTITVNERADALQNVKRINEFMDTGAMVGAWEGAPVRLVVIPEMAIQGMIANTPGNRAREAQFAVEIPGPETDELAKKARELNTYIAAELYMVRDDDFPDRYFNVAFIIDPRGEIVYKRYKATSDAYEGGMLGNMNPHDVWDDFVEKKGNGDVMEAIFPVARTEIGNIGIAICHEGVYPEIARGLAMNGAEIIIRPTLIEPAVMSGMWELQNRAHALFNSAYVVAPNLGPEVRADGSMQDLFGGRSMIVDNRGQIVAQQTGWTSGDSFVCTTIDIEALRRARIANGLYNQFKDLRTEQYRAIYDRPIYPKNQYRDQPPTEGWLEREANTRATNIATLVDRGVLVPPTGYPTDGSGGAAADARATDGAAD</sequence>
<dbReference type="OrthoDB" id="9811121at2"/>
<feature type="domain" description="CN hydrolase" evidence="3">
    <location>
        <begin position="6"/>
        <end position="287"/>
    </location>
</feature>
<name>A0A1H1Q0Q4_9ACTN</name>
<accession>A0A1H1Q0Q4</accession>
<feature type="compositionally biased region" description="Low complexity" evidence="2">
    <location>
        <begin position="369"/>
        <end position="381"/>
    </location>
</feature>
<gene>
    <name evidence="4" type="ORF">SAMN04489812_1098</name>
</gene>
<dbReference type="RefSeq" id="WP_091521088.1">
    <property type="nucleotide sequence ID" value="NZ_LT629772.1"/>
</dbReference>
<dbReference type="EMBL" id="LT629772">
    <property type="protein sequence ID" value="SDS17088.1"/>
    <property type="molecule type" value="Genomic_DNA"/>
</dbReference>
<dbReference type="CDD" id="cd07582">
    <property type="entry name" value="nitrilase_4"/>
    <property type="match status" value="1"/>
</dbReference>
<feature type="region of interest" description="Disordered" evidence="2">
    <location>
        <begin position="359"/>
        <end position="381"/>
    </location>
</feature>
<proteinExistence type="predicted"/>
<dbReference type="AlphaFoldDB" id="A0A1H1Q0Q4"/>
<dbReference type="SUPFAM" id="SSF56317">
    <property type="entry name" value="Carbon-nitrogen hydrolase"/>
    <property type="match status" value="1"/>
</dbReference>